<feature type="transmembrane region" description="Helical" evidence="1">
    <location>
        <begin position="6"/>
        <end position="30"/>
    </location>
</feature>
<reference evidence="2 3" key="1">
    <citation type="submission" date="2016-06" db="EMBL/GenBank/DDBJ databases">
        <title>The sequenced genome of the ice-adhering bacterium Marinomonas primoryensis, from Antarctica.</title>
        <authorList>
            <person name="Graham L."/>
            <person name="Vance T.D.R."/>
            <person name="Davies P.L."/>
        </authorList>
    </citation>
    <scope>NUCLEOTIDE SEQUENCE [LARGE SCALE GENOMIC DNA]</scope>
    <source>
        <strain evidence="2 3">AceL</strain>
    </source>
</reference>
<dbReference type="RefSeq" id="WP_112136314.1">
    <property type="nucleotide sequence ID" value="NZ_CP016181.1"/>
</dbReference>
<evidence type="ECO:0000313" key="2">
    <source>
        <dbReference type="EMBL" id="AWX99510.1"/>
    </source>
</evidence>
<accession>A0A2Z4PPF7</accession>
<name>A0A2Z4PPF7_9GAMM</name>
<evidence type="ECO:0000313" key="3">
    <source>
        <dbReference type="Proteomes" id="UP000249898"/>
    </source>
</evidence>
<protein>
    <submittedName>
        <fullName evidence="2">Uncharacterized protein</fullName>
    </submittedName>
</protein>
<evidence type="ECO:0000256" key="1">
    <source>
        <dbReference type="SAM" id="Phobius"/>
    </source>
</evidence>
<keyword evidence="1" id="KW-0812">Transmembrane</keyword>
<keyword evidence="1" id="KW-0472">Membrane</keyword>
<organism evidence="2 3">
    <name type="scientific">Marinomonas primoryensis</name>
    <dbReference type="NCBI Taxonomy" id="178399"/>
    <lineage>
        <taxon>Bacteria</taxon>
        <taxon>Pseudomonadati</taxon>
        <taxon>Pseudomonadota</taxon>
        <taxon>Gammaproteobacteria</taxon>
        <taxon>Oceanospirillales</taxon>
        <taxon>Oceanospirillaceae</taxon>
        <taxon>Marinomonas</taxon>
    </lineage>
</organism>
<dbReference type="Proteomes" id="UP000249898">
    <property type="component" value="Chromosome"/>
</dbReference>
<proteinExistence type="predicted"/>
<keyword evidence="1" id="KW-1133">Transmembrane helix</keyword>
<gene>
    <name evidence="2" type="ORF">A8139_05525</name>
</gene>
<sequence length="82" mass="9579">MELSSGTMTIIVFVLSSVTSGLIGFLIFLFQRTSKNERDLWLYKLEAAEKFAHKEEISVFAIRLETKIEELFKKVYETKKQE</sequence>
<dbReference type="EMBL" id="CP016181">
    <property type="protein sequence ID" value="AWX99510.1"/>
    <property type="molecule type" value="Genomic_DNA"/>
</dbReference>
<dbReference type="OrthoDB" id="5892503at2"/>
<dbReference type="AlphaFoldDB" id="A0A2Z4PPF7"/>